<evidence type="ECO:0000313" key="2">
    <source>
        <dbReference type="Proteomes" id="UP000005561"/>
    </source>
</evidence>
<gene>
    <name evidence="1" type="ORF">BRYFOR_06892</name>
</gene>
<sequence>MQQTAGNKSPHRQISAQIQPPVLLHAGILPSGGIRSRRYF</sequence>
<protein>
    <submittedName>
        <fullName evidence="1">Uncharacterized protein</fullName>
    </submittedName>
</protein>
<reference evidence="1" key="1">
    <citation type="submission" date="2009-07" db="EMBL/GenBank/DDBJ databases">
        <authorList>
            <person name="Weinstock G."/>
            <person name="Sodergren E."/>
            <person name="Clifton S."/>
            <person name="Fulton L."/>
            <person name="Fulton B."/>
            <person name="Courtney L."/>
            <person name="Fronick C."/>
            <person name="Harrison M."/>
            <person name="Strong C."/>
            <person name="Farmer C."/>
            <person name="Delahaunty K."/>
            <person name="Markovic C."/>
            <person name="Hall O."/>
            <person name="Minx P."/>
            <person name="Tomlinson C."/>
            <person name="Mitreva M."/>
            <person name="Nelson J."/>
            <person name="Hou S."/>
            <person name="Wollam A."/>
            <person name="Pepin K.H."/>
            <person name="Johnson M."/>
            <person name="Bhonagiri V."/>
            <person name="Nash W.E."/>
            <person name="Warren W."/>
            <person name="Chinwalla A."/>
            <person name="Mardis E.R."/>
            <person name="Wilson R.K."/>
        </authorList>
    </citation>
    <scope>NUCLEOTIDE SEQUENCE [LARGE SCALE GENOMIC DNA]</scope>
    <source>
        <strain evidence="1">DSM 14469</strain>
    </source>
</reference>
<evidence type="ECO:0000313" key="1">
    <source>
        <dbReference type="EMBL" id="EET61247.1"/>
    </source>
</evidence>
<name>C6LE43_9FIRM</name>
<dbReference type="AlphaFoldDB" id="C6LE43"/>
<accession>C6LE43</accession>
<organism evidence="1 2">
    <name type="scientific">Marvinbryantia formatexigens DSM 14469</name>
    <dbReference type="NCBI Taxonomy" id="478749"/>
    <lineage>
        <taxon>Bacteria</taxon>
        <taxon>Bacillati</taxon>
        <taxon>Bacillota</taxon>
        <taxon>Clostridia</taxon>
        <taxon>Lachnospirales</taxon>
        <taxon>Lachnospiraceae</taxon>
        <taxon>Marvinbryantia</taxon>
    </lineage>
</organism>
<dbReference type="EMBL" id="ACCL02000007">
    <property type="protein sequence ID" value="EET61247.1"/>
    <property type="molecule type" value="Genomic_DNA"/>
</dbReference>
<comment type="caution">
    <text evidence="1">The sequence shown here is derived from an EMBL/GenBank/DDBJ whole genome shotgun (WGS) entry which is preliminary data.</text>
</comment>
<dbReference type="Proteomes" id="UP000005561">
    <property type="component" value="Unassembled WGS sequence"/>
</dbReference>
<keyword evidence="2" id="KW-1185">Reference proteome</keyword>
<proteinExistence type="predicted"/>